<organism evidence="2">
    <name type="scientific">Eucalyptus grandis</name>
    <name type="common">Flooded gum</name>
    <dbReference type="NCBI Taxonomy" id="71139"/>
    <lineage>
        <taxon>Eukaryota</taxon>
        <taxon>Viridiplantae</taxon>
        <taxon>Streptophyta</taxon>
        <taxon>Embryophyta</taxon>
        <taxon>Tracheophyta</taxon>
        <taxon>Spermatophyta</taxon>
        <taxon>Magnoliopsida</taxon>
        <taxon>eudicotyledons</taxon>
        <taxon>Gunneridae</taxon>
        <taxon>Pentapetalae</taxon>
        <taxon>rosids</taxon>
        <taxon>malvids</taxon>
        <taxon>Myrtales</taxon>
        <taxon>Myrtaceae</taxon>
        <taxon>Myrtoideae</taxon>
        <taxon>Eucalypteae</taxon>
        <taxon>Eucalyptus</taxon>
    </lineage>
</organism>
<evidence type="ECO:0000313" key="2">
    <source>
        <dbReference type="EMBL" id="KCW46000.1"/>
    </source>
</evidence>
<evidence type="ECO:0000313" key="1">
    <source>
        <dbReference type="EMBL" id="KAK2633257.1"/>
    </source>
</evidence>
<sequence length="74" mass="8407">MLLPIINKFHLVKSPLARSKKDKRKKSPPGCPAKINKCISKATSSLYFLAEFSIRSTKSIHFILLRLHDNTLSK</sequence>
<accession>A0A058ZYA6</accession>
<protein>
    <submittedName>
        <fullName evidence="2">Uncharacterized protein</fullName>
    </submittedName>
</protein>
<reference evidence="1" key="3">
    <citation type="submission" date="2023-04" db="EMBL/GenBank/DDBJ databases">
        <title>WGS assembly of Eucalyptus grandis.</title>
        <authorList>
            <person name="Myburg A."/>
            <person name="Grattapaglia D."/>
            <person name="Tuskan G."/>
            <person name="Hellsten U."/>
            <person name="Hayes R."/>
            <person name="Grimwood J."/>
            <person name="Jenkins J."/>
            <person name="Lindquist E."/>
            <person name="Tice H."/>
            <person name="Bauer D."/>
            <person name="Goodstein D."/>
            <person name="Dubchak I."/>
            <person name="Poliakov A."/>
            <person name="Mizrachi E."/>
            <person name="Kullan A."/>
            <person name="Hussey S."/>
            <person name="Pinard D."/>
            <person name="Van D."/>
            <person name="Singh P."/>
            <person name="Van J."/>
            <person name="Silva-Junior O."/>
            <person name="Togawa R."/>
            <person name="Pappas M."/>
            <person name="Faria D."/>
            <person name="Sansaloni C."/>
            <person name="Petroli C."/>
            <person name="Yang X."/>
            <person name="Ranjan P."/>
            <person name="Tschaplinski T."/>
            <person name="Ye C."/>
            <person name="Li T."/>
            <person name="Sterck L."/>
            <person name="Vanneste K."/>
            <person name="Murat F."/>
            <person name="Soler M."/>
            <person name="Clemente H."/>
            <person name="Saidi N."/>
            <person name="Cassan-Wang H."/>
            <person name="Dunand C."/>
            <person name="Hefer C."/>
            <person name="Bornberg-Bauer E."/>
            <person name="Kersting A."/>
            <person name="Vining K."/>
            <person name="Amarasinghe V."/>
            <person name="Ranik M."/>
            <person name="Naithani S."/>
            <person name="Elser J."/>
            <person name="Boyd A."/>
            <person name="Liston A."/>
            <person name="Spatafora J."/>
            <person name="Dharmwardhana P."/>
            <person name="Raja R."/>
            <person name="Sullivan C."/>
            <person name="Romanel E."/>
            <person name="Alves-Ferreira M."/>
            <person name="Kulheim C."/>
            <person name="Foley W."/>
            <person name="Carocha V."/>
            <person name="Paiva J."/>
            <person name="Kudrna D."/>
            <person name="Brommonschenkel S."/>
            <person name="Pasquali G."/>
            <person name="Byrne M."/>
            <person name="Rigault P."/>
            <person name="Tibbits J."/>
            <person name="Spokevicius A."/>
            <person name="Jones R."/>
            <person name="Steane D."/>
            <person name="Vaillancourt R."/>
            <person name="Potts B."/>
            <person name="Joubert F."/>
            <person name="Barry K."/>
            <person name="Pappas G."/>
            <person name="Strauss S."/>
            <person name="Jaiswal P."/>
            <person name="Grima-Pettenati J."/>
            <person name="Salse J."/>
            <person name="Van D."/>
            <person name="Rokhsar D."/>
            <person name="Schmutz J."/>
        </authorList>
    </citation>
    <scope>NUCLEOTIDE SEQUENCE</scope>
    <source>
        <tissue evidence="1">Leaf extractions</tissue>
    </source>
</reference>
<reference evidence="1" key="4">
    <citation type="submission" date="2023-07" db="EMBL/GenBank/DDBJ databases">
        <authorList>
            <person name="Myburg A.A."/>
            <person name="Grattapaglia D."/>
            <person name="Tuskan G.A."/>
            <person name="Hellsten U."/>
            <person name="Hayes R.D."/>
            <person name="Grimwood J."/>
            <person name="Jenkins J."/>
            <person name="Lindquist E."/>
            <person name="Tice H."/>
            <person name="Bauer D."/>
            <person name="Goodstein D.M."/>
            <person name="Dubchak I."/>
            <person name="Poliakov A."/>
            <person name="Mizrachi E."/>
            <person name="Kullan A.R."/>
            <person name="Hussey S.G."/>
            <person name="Pinard D."/>
            <person name="Van D.M."/>
            <person name="Singh P."/>
            <person name="Van J.I."/>
            <person name="Silva-Junior O.B."/>
            <person name="Togawa R.C."/>
            <person name="Pappas M.R."/>
            <person name="Faria D.A."/>
            <person name="Sansaloni C.P."/>
            <person name="Petroli C.D."/>
            <person name="Yang X."/>
            <person name="Ranjan P."/>
            <person name="Tschaplinski T.J."/>
            <person name="Ye C.Y."/>
            <person name="Li T."/>
            <person name="Sterck L."/>
            <person name="Vanneste K."/>
            <person name="Murat F."/>
            <person name="Soler M."/>
            <person name="Clemente H.S."/>
            <person name="Saidi N."/>
            <person name="Cassan-Wang H."/>
            <person name="Dunand C."/>
            <person name="Hefer C.A."/>
            <person name="Bornberg-Bauer E."/>
            <person name="Kersting A.R."/>
            <person name="Vining K."/>
            <person name="Amarasinghe V."/>
            <person name="Ranik M."/>
            <person name="Naithani S."/>
            <person name="Elser J."/>
            <person name="Boyd A.E."/>
            <person name="Liston A."/>
            <person name="Spatafora J.W."/>
            <person name="Dharmwardhana P."/>
            <person name="Raja R."/>
            <person name="Sullivan C."/>
            <person name="Romanel E."/>
            <person name="Alves-Ferreira M."/>
            <person name="Kulheim C."/>
            <person name="Foley W."/>
            <person name="Carocha V."/>
            <person name="Paiva J."/>
            <person name="Kudrna D."/>
            <person name="Brommonschenkel S.H."/>
            <person name="Pasquali G."/>
            <person name="Byrne M."/>
            <person name="Rigault P."/>
            <person name="Tibbits J."/>
            <person name="Spokevicius A."/>
            <person name="Jones R.C."/>
            <person name="Steane D.A."/>
            <person name="Vaillancourt R.E."/>
            <person name="Potts B.M."/>
            <person name="Joubert F."/>
            <person name="Barry K."/>
            <person name="Pappas G.J."/>
            <person name="Strauss S.H."/>
            <person name="Jaiswal P."/>
            <person name="Grima-Pettenati J."/>
            <person name="Salse J."/>
            <person name="Van D.P."/>
            <person name="Rokhsar D.S."/>
            <person name="Schmutz J."/>
        </authorList>
    </citation>
    <scope>NUCLEOTIDE SEQUENCE</scope>
    <source>
        <tissue evidence="1">Leaf extractions</tissue>
    </source>
</reference>
<dbReference type="AlphaFoldDB" id="A0A058ZYA6"/>
<evidence type="ECO:0000313" key="3">
    <source>
        <dbReference type="Proteomes" id="UP000030711"/>
    </source>
</evidence>
<reference evidence="2" key="1">
    <citation type="submission" date="2013-07" db="EMBL/GenBank/DDBJ databases">
        <title>The genome of Eucalyptus grandis.</title>
        <authorList>
            <person name="Schmutz J."/>
            <person name="Hayes R."/>
            <person name="Myburg A."/>
            <person name="Tuskan G."/>
            <person name="Grattapaglia D."/>
            <person name="Rokhsar D.S."/>
        </authorList>
    </citation>
    <scope>NUCLEOTIDE SEQUENCE</scope>
    <source>
        <tissue evidence="2">Leaf extractions</tissue>
    </source>
</reference>
<gene>
    <name evidence="2" type="ORF">EUGRSUZ_L00060</name>
</gene>
<proteinExistence type="predicted"/>
<dbReference type="Gramene" id="KCW46000">
    <property type="protein sequence ID" value="KCW46000"/>
    <property type="gene ID" value="EUGRSUZ_L00060"/>
</dbReference>
<name>A0A058ZYA6_EUCGR</name>
<keyword evidence="3" id="KW-1185">Reference proteome</keyword>
<dbReference type="EMBL" id="MU848260">
    <property type="protein sequence ID" value="KAK2633257.1"/>
    <property type="molecule type" value="Genomic_DNA"/>
</dbReference>
<reference evidence="1" key="2">
    <citation type="journal article" date="2014" name="Nature">
        <title>The genome of Eucalyptus grandis.</title>
        <authorList>
            <person name="Myburg A.A."/>
            <person name="Grattapaglia D."/>
            <person name="Tuskan G.A."/>
            <person name="Hellsten U."/>
            <person name="Hayes R.D."/>
            <person name="Grimwood J."/>
            <person name="Jenkins J."/>
            <person name="Lindquist E."/>
            <person name="Tice H."/>
            <person name="Bauer D."/>
            <person name="Goodstein D.M."/>
            <person name="Dubchak I."/>
            <person name="Poliakov A."/>
            <person name="Mizrachi E."/>
            <person name="Kullan A.R."/>
            <person name="Hussey S.G."/>
            <person name="Pinard D."/>
            <person name="van der Merwe K."/>
            <person name="Singh P."/>
            <person name="van Jaarsveld I."/>
            <person name="Silva-Junior O.B."/>
            <person name="Togawa R.C."/>
            <person name="Pappas M.R."/>
            <person name="Faria D.A."/>
            <person name="Sansaloni C.P."/>
            <person name="Petroli C.D."/>
            <person name="Yang X."/>
            <person name="Ranjan P."/>
            <person name="Tschaplinski T.J."/>
            <person name="Ye C.Y."/>
            <person name="Li T."/>
            <person name="Sterck L."/>
            <person name="Vanneste K."/>
            <person name="Murat F."/>
            <person name="Soler M."/>
            <person name="Clemente H.S."/>
            <person name="Saidi N."/>
            <person name="Cassan-Wang H."/>
            <person name="Dunand C."/>
            <person name="Hefer C.A."/>
            <person name="Bornberg-Bauer E."/>
            <person name="Kersting A.R."/>
            <person name="Vining K."/>
            <person name="Amarasinghe V."/>
            <person name="Ranik M."/>
            <person name="Naithani S."/>
            <person name="Elser J."/>
            <person name="Boyd A.E."/>
            <person name="Liston A."/>
            <person name="Spatafora J.W."/>
            <person name="Dharmwardhana P."/>
            <person name="Raja R."/>
            <person name="Sullivan C."/>
            <person name="Romanel E."/>
            <person name="Alves-Ferreira M."/>
            <person name="Kulheim C."/>
            <person name="Foley W."/>
            <person name="Carocha V."/>
            <person name="Paiva J."/>
            <person name="Kudrna D."/>
            <person name="Brommonschenkel S.H."/>
            <person name="Pasquali G."/>
            <person name="Byrne M."/>
            <person name="Rigault P."/>
            <person name="Tibbits J."/>
            <person name="Spokevicius A."/>
            <person name="Jones R.C."/>
            <person name="Steane D.A."/>
            <person name="Vaillancourt R.E."/>
            <person name="Potts B.M."/>
            <person name="Joubert F."/>
            <person name="Barry K."/>
            <person name="Pappas G.J."/>
            <person name="Strauss S.H."/>
            <person name="Jaiswal P."/>
            <person name="Grima-Pettenati J."/>
            <person name="Salse J."/>
            <person name="Van de Peer Y."/>
            <person name="Rokhsar D.S."/>
            <person name="Schmutz J."/>
        </authorList>
    </citation>
    <scope>NUCLEOTIDE SEQUENCE</scope>
    <source>
        <tissue evidence="1">Leaf extractions</tissue>
    </source>
</reference>
<dbReference type="Proteomes" id="UP000030711">
    <property type="component" value="Unassembled WGS sequence"/>
</dbReference>
<dbReference type="EMBL" id="KK198765">
    <property type="protein sequence ID" value="KCW46000.1"/>
    <property type="molecule type" value="Genomic_DNA"/>
</dbReference>
<dbReference type="InParanoid" id="A0A058ZYA6"/>